<evidence type="ECO:0000313" key="1">
    <source>
        <dbReference type="EMBL" id="WAJ25856.1"/>
    </source>
</evidence>
<proteinExistence type="predicted"/>
<keyword evidence="2" id="KW-1185">Reference proteome</keyword>
<gene>
    <name evidence="1" type="ORF">OW255_10225</name>
</gene>
<name>A0ABY7AGZ6_9FIRM</name>
<dbReference type="PANTHER" id="PTHR10443:SF12">
    <property type="entry name" value="DIPEPTIDASE"/>
    <property type="match status" value="1"/>
</dbReference>
<reference evidence="1" key="1">
    <citation type="submission" date="2022-11" db="EMBL/GenBank/DDBJ databases">
        <title>Lacrimispora xylanolytica sy1, complete genome.</title>
        <authorList>
            <person name="Choi S."/>
        </authorList>
    </citation>
    <scope>NUCLEOTIDE SEQUENCE</scope>
    <source>
        <strain evidence="1">Sy1</strain>
    </source>
</reference>
<sequence length="330" mass="37814">MKVIDMHCDTISELYYRREAGKAYSLLKNDCHIDLERMKKGDYCLQNFALFTELTRHERPFEYCMKLVDLFYTEIAKHEDLIGVVTCYEDIERNRKEGKMSALLTIEEGGVCQGEIAFLRNFYRLGVRMMTLTWNHKNELASPNRIWQEHGEAFFEPDTEHGLTEKGIEFVNEMEALGIIVDISHLSDAGIEDVFRYTKKSFVASHSNARTVASNPRNLTDDMIRRLSERGGVAGLNYCAAFLYDWKKGDTVLSRVEHMIAHIKHMKQVGGIQCIGLGSDFDGIGGELEMKSPEDLPILEAAMKKAGFTESEIEAVFYKNVLRVYEEILH</sequence>
<dbReference type="SUPFAM" id="SSF51556">
    <property type="entry name" value="Metallo-dependent hydrolases"/>
    <property type="match status" value="1"/>
</dbReference>
<dbReference type="EMBL" id="CP113524">
    <property type="protein sequence ID" value="WAJ25856.1"/>
    <property type="molecule type" value="Genomic_DNA"/>
</dbReference>
<dbReference type="RefSeq" id="WP_268116521.1">
    <property type="nucleotide sequence ID" value="NZ_CP113524.1"/>
</dbReference>
<organism evidence="1 2">
    <name type="scientific">Lacrimispora xylanolytica</name>
    <dbReference type="NCBI Taxonomy" id="29375"/>
    <lineage>
        <taxon>Bacteria</taxon>
        <taxon>Bacillati</taxon>
        <taxon>Bacillota</taxon>
        <taxon>Clostridia</taxon>
        <taxon>Lachnospirales</taxon>
        <taxon>Lachnospiraceae</taxon>
        <taxon>Lacrimispora</taxon>
    </lineage>
</organism>
<dbReference type="Gene3D" id="3.20.20.140">
    <property type="entry name" value="Metal-dependent hydrolases"/>
    <property type="match status" value="1"/>
</dbReference>
<dbReference type="InterPro" id="IPR032466">
    <property type="entry name" value="Metal_Hydrolase"/>
</dbReference>
<evidence type="ECO:0000313" key="2">
    <source>
        <dbReference type="Proteomes" id="UP001163115"/>
    </source>
</evidence>
<accession>A0ABY7AGZ6</accession>
<protein>
    <submittedName>
        <fullName evidence="1">Dipeptidase</fullName>
    </submittedName>
</protein>
<dbReference type="PROSITE" id="PS51365">
    <property type="entry name" value="RENAL_DIPEPTIDASE_2"/>
    <property type="match status" value="1"/>
</dbReference>
<dbReference type="PANTHER" id="PTHR10443">
    <property type="entry name" value="MICROSOMAL DIPEPTIDASE"/>
    <property type="match status" value="1"/>
</dbReference>
<dbReference type="Proteomes" id="UP001163115">
    <property type="component" value="Chromosome"/>
</dbReference>
<dbReference type="Pfam" id="PF01244">
    <property type="entry name" value="Peptidase_M19"/>
    <property type="match status" value="1"/>
</dbReference>
<dbReference type="InterPro" id="IPR008257">
    <property type="entry name" value="Pept_M19"/>
</dbReference>
<dbReference type="CDD" id="cd01301">
    <property type="entry name" value="rDP_like"/>
    <property type="match status" value="1"/>
</dbReference>